<dbReference type="SUPFAM" id="SSF52540">
    <property type="entry name" value="P-loop containing nucleoside triphosphate hydrolases"/>
    <property type="match status" value="1"/>
</dbReference>
<protein>
    <submittedName>
        <fullName evidence="3">AAA family ATPase</fullName>
    </submittedName>
</protein>
<evidence type="ECO:0000256" key="1">
    <source>
        <dbReference type="SAM" id="MobiDB-lite"/>
    </source>
</evidence>
<feature type="region of interest" description="Disordered" evidence="1">
    <location>
        <begin position="391"/>
        <end position="438"/>
    </location>
</feature>
<reference evidence="3 4" key="1">
    <citation type="submission" date="2018-10" db="EMBL/GenBank/DDBJ databases">
        <title>Phylogenomics of Brevibacillus.</title>
        <authorList>
            <person name="Dunlap C."/>
        </authorList>
    </citation>
    <scope>NUCLEOTIDE SEQUENCE [LARGE SCALE GENOMIC DNA]</scope>
    <source>
        <strain evidence="3 4">JCM 12215</strain>
    </source>
</reference>
<proteinExistence type="predicted"/>
<gene>
    <name evidence="3" type="ORF">EDM52_22555</name>
</gene>
<dbReference type="GO" id="GO:0016887">
    <property type="term" value="F:ATP hydrolysis activity"/>
    <property type="evidence" value="ECO:0007669"/>
    <property type="project" value="InterPro"/>
</dbReference>
<dbReference type="AlphaFoldDB" id="A0A3M8BVS3"/>
<accession>A0A3M8BVS3</accession>
<dbReference type="InterPro" id="IPR027417">
    <property type="entry name" value="P-loop_NTPase"/>
</dbReference>
<keyword evidence="4" id="KW-1185">Reference proteome</keyword>
<organism evidence="3 4">
    <name type="scientific">Brevibacillus invocatus</name>
    <dbReference type="NCBI Taxonomy" id="173959"/>
    <lineage>
        <taxon>Bacteria</taxon>
        <taxon>Bacillati</taxon>
        <taxon>Bacillota</taxon>
        <taxon>Bacilli</taxon>
        <taxon>Bacillales</taxon>
        <taxon>Paenibacillaceae</taxon>
        <taxon>Brevibacillus</taxon>
    </lineage>
</organism>
<dbReference type="Gene3D" id="3.40.50.300">
    <property type="entry name" value="P-loop containing nucleotide triphosphate hydrolases"/>
    <property type="match status" value="1"/>
</dbReference>
<dbReference type="InterPro" id="IPR049945">
    <property type="entry name" value="AAA_22"/>
</dbReference>
<dbReference type="OrthoDB" id="9086539at2"/>
<evidence type="ECO:0000259" key="2">
    <source>
        <dbReference type="Pfam" id="PF13401"/>
    </source>
</evidence>
<comment type="caution">
    <text evidence="3">The sequence shown here is derived from an EMBL/GenBank/DDBJ whole genome shotgun (WGS) entry which is preliminary data.</text>
</comment>
<feature type="compositionally biased region" description="Basic and acidic residues" evidence="1">
    <location>
        <begin position="422"/>
        <end position="438"/>
    </location>
</feature>
<feature type="compositionally biased region" description="Basic residues" evidence="1">
    <location>
        <begin position="406"/>
        <end position="421"/>
    </location>
</feature>
<dbReference type="EMBL" id="RHHR01000051">
    <property type="protein sequence ID" value="RNB67532.1"/>
    <property type="molecule type" value="Genomic_DNA"/>
</dbReference>
<evidence type="ECO:0000313" key="3">
    <source>
        <dbReference type="EMBL" id="RNB67532.1"/>
    </source>
</evidence>
<name>A0A3M8BVS3_9BACL</name>
<evidence type="ECO:0000313" key="4">
    <source>
        <dbReference type="Proteomes" id="UP000282028"/>
    </source>
</evidence>
<dbReference type="Pfam" id="PF13401">
    <property type="entry name" value="AAA_22"/>
    <property type="match status" value="1"/>
</dbReference>
<dbReference type="Proteomes" id="UP000282028">
    <property type="component" value="Unassembled WGS sequence"/>
</dbReference>
<feature type="domain" description="ORC1/DEAH AAA+ ATPase" evidence="2">
    <location>
        <begin position="92"/>
        <end position="253"/>
    </location>
</feature>
<sequence length="438" mass="50410">MKMLSSGETRWIKNQMFRKSKSLSIKISGSFNMRPKVNKDAEGSDQIPLFPEGLLTEPIEARVNYFKSYTIAHPLLMDAFSELIDNVFNPSNRTIQFLYGPSGVGKTTIFKKVKQVIIERSLPSLEADKGIIPYAALEAVAPDNGSFDWKDFYIRLLEELRDVAINHKVDFDAILNQNGFSNLRAQDPNRTLRKAVESTLRHRRPIVLMIDEAQHMMKMTSGKRLRNQMDSIKSLASQSNTPIVLIGTYELLQFTNLSGQLARRSDDVHFQRYRMENSQHMEWFESALYMFQKNMPLEVEPDLIGHTDFFYERCIGCIGTLKDWLAKTLEMKLLKGEKSLTIDDFKEYALSIDQCIKMIREAREGEMKLEENDEKKRTLYNLLMANVMPNQNCDENDEQTYDHKPQSKGHSKKGKPGKRNPKRDSTEGSVKEGEQDAV</sequence>